<reference evidence="9" key="1">
    <citation type="journal article" date="2019" name="Int. J. Syst. Evol. Microbiol.">
        <title>The Global Catalogue of Microorganisms (GCM) 10K type strain sequencing project: providing services to taxonomists for standard genome sequencing and annotation.</title>
        <authorList>
            <consortium name="The Broad Institute Genomics Platform"/>
            <consortium name="The Broad Institute Genome Sequencing Center for Infectious Disease"/>
            <person name="Wu L."/>
            <person name="Ma J."/>
        </authorList>
    </citation>
    <scope>NUCLEOTIDE SEQUENCE [LARGE SCALE GENOMIC DNA]</scope>
    <source>
        <strain evidence="9">JCM 13249</strain>
    </source>
</reference>
<feature type="transmembrane region" description="Helical" evidence="7">
    <location>
        <begin position="289"/>
        <end position="311"/>
    </location>
</feature>
<evidence type="ECO:0000256" key="6">
    <source>
        <dbReference type="ARBA" id="ARBA00023136"/>
    </source>
</evidence>
<dbReference type="PANTHER" id="PTHR30106">
    <property type="entry name" value="INNER MEMBRANE PROTEIN YEIH-RELATED"/>
    <property type="match status" value="1"/>
</dbReference>
<comment type="subcellular location">
    <subcellularLocation>
        <location evidence="1">Cell membrane</location>
        <topology evidence="1">Multi-pass membrane protein</topology>
    </subcellularLocation>
</comment>
<dbReference type="InterPro" id="IPR018383">
    <property type="entry name" value="UPF0324_pro"/>
</dbReference>
<feature type="transmembrane region" description="Helical" evidence="7">
    <location>
        <begin position="74"/>
        <end position="96"/>
    </location>
</feature>
<feature type="transmembrane region" description="Helical" evidence="7">
    <location>
        <begin position="260"/>
        <end position="277"/>
    </location>
</feature>
<dbReference type="PANTHER" id="PTHR30106:SF2">
    <property type="entry name" value="UPF0324 INNER MEMBRANE PROTEIN YEIH"/>
    <property type="match status" value="1"/>
</dbReference>
<feature type="transmembrane region" description="Helical" evidence="7">
    <location>
        <begin position="230"/>
        <end position="248"/>
    </location>
</feature>
<sequence length="312" mass="31316">MGVVASYAVSRVAPVLSALTVAVVLGALARNIGLTGRRVLPGITIATKRLLRAGVVLLGLQLSVSQVLDLPYGVLLVVVVTVGATFAGTLLLGRWLGVRPGTALLVATGFSICGASAAAAMNAASDSDEEDLATAVGLVTMYGGLMIVVLPLLQSPLGLSAEQFGIWSGASVHEVAQVVAAASAAGTAAIAVATVVKLTRVLLLVPMITAYGLVQRRRSDAGDQGKRPPLVPLFVLGFVAAVAVRSTGLLPGGVLDTAKTLTTLLLAGALFGLGSAVDVRSLVRTGGRALALGAGSTVIALMVSLLGIWAVT</sequence>
<keyword evidence="9" id="KW-1185">Reference proteome</keyword>
<evidence type="ECO:0000313" key="8">
    <source>
        <dbReference type="EMBL" id="GAA1740164.1"/>
    </source>
</evidence>
<name>A0ABN2JVC0_9ACTN</name>
<keyword evidence="6 7" id="KW-0472">Membrane</keyword>
<evidence type="ECO:0000256" key="4">
    <source>
        <dbReference type="ARBA" id="ARBA00022692"/>
    </source>
</evidence>
<evidence type="ECO:0000256" key="5">
    <source>
        <dbReference type="ARBA" id="ARBA00022989"/>
    </source>
</evidence>
<dbReference type="EMBL" id="BAAALS010000003">
    <property type="protein sequence ID" value="GAA1740164.1"/>
    <property type="molecule type" value="Genomic_DNA"/>
</dbReference>
<dbReference type="Proteomes" id="UP001500655">
    <property type="component" value="Unassembled WGS sequence"/>
</dbReference>
<evidence type="ECO:0000256" key="7">
    <source>
        <dbReference type="SAM" id="Phobius"/>
    </source>
</evidence>
<proteinExistence type="inferred from homology"/>
<protein>
    <submittedName>
        <fullName evidence="8">Sulfate exporter family transporter</fullName>
    </submittedName>
</protein>
<feature type="transmembrane region" description="Helical" evidence="7">
    <location>
        <begin position="12"/>
        <end position="29"/>
    </location>
</feature>
<evidence type="ECO:0000313" key="9">
    <source>
        <dbReference type="Proteomes" id="UP001500655"/>
    </source>
</evidence>
<organism evidence="8 9">
    <name type="scientific">Luedemannella helvata</name>
    <dbReference type="NCBI Taxonomy" id="349315"/>
    <lineage>
        <taxon>Bacteria</taxon>
        <taxon>Bacillati</taxon>
        <taxon>Actinomycetota</taxon>
        <taxon>Actinomycetes</taxon>
        <taxon>Micromonosporales</taxon>
        <taxon>Micromonosporaceae</taxon>
        <taxon>Luedemannella</taxon>
    </lineage>
</organism>
<keyword evidence="4 7" id="KW-0812">Transmembrane</keyword>
<feature type="transmembrane region" description="Helical" evidence="7">
    <location>
        <begin position="198"/>
        <end position="214"/>
    </location>
</feature>
<evidence type="ECO:0000256" key="3">
    <source>
        <dbReference type="ARBA" id="ARBA00022475"/>
    </source>
</evidence>
<evidence type="ECO:0000256" key="1">
    <source>
        <dbReference type="ARBA" id="ARBA00004651"/>
    </source>
</evidence>
<comment type="caution">
    <text evidence="8">The sequence shown here is derived from an EMBL/GenBank/DDBJ whole genome shotgun (WGS) entry which is preliminary data.</text>
</comment>
<gene>
    <name evidence="8" type="ORF">GCM10009681_08800</name>
</gene>
<keyword evidence="3" id="KW-1003">Cell membrane</keyword>
<keyword evidence="5 7" id="KW-1133">Transmembrane helix</keyword>
<feature type="transmembrane region" description="Helical" evidence="7">
    <location>
        <begin position="174"/>
        <end position="192"/>
    </location>
</feature>
<evidence type="ECO:0000256" key="2">
    <source>
        <dbReference type="ARBA" id="ARBA00007977"/>
    </source>
</evidence>
<feature type="transmembrane region" description="Helical" evidence="7">
    <location>
        <begin position="103"/>
        <end position="120"/>
    </location>
</feature>
<feature type="transmembrane region" description="Helical" evidence="7">
    <location>
        <begin position="132"/>
        <end position="153"/>
    </location>
</feature>
<comment type="similarity">
    <text evidence="2">Belongs to the UPF0324 family.</text>
</comment>
<accession>A0ABN2JVC0</accession>
<dbReference type="Pfam" id="PF03601">
    <property type="entry name" value="Cons_hypoth698"/>
    <property type="match status" value="1"/>
</dbReference>